<feature type="compositionally biased region" description="Polar residues" evidence="8">
    <location>
        <begin position="148"/>
        <end position="165"/>
    </location>
</feature>
<dbReference type="GO" id="GO:0005634">
    <property type="term" value="C:nucleus"/>
    <property type="evidence" value="ECO:0007669"/>
    <property type="project" value="UniProtKB-SubCell"/>
</dbReference>
<dbReference type="GO" id="GO:0003700">
    <property type="term" value="F:DNA-binding transcription factor activity"/>
    <property type="evidence" value="ECO:0007669"/>
    <property type="project" value="InterPro"/>
</dbReference>
<feature type="domain" description="BZIP" evidence="9">
    <location>
        <begin position="184"/>
        <end position="247"/>
    </location>
</feature>
<evidence type="ECO:0000256" key="8">
    <source>
        <dbReference type="SAM" id="MobiDB-lite"/>
    </source>
</evidence>
<evidence type="ECO:0000256" key="3">
    <source>
        <dbReference type="ARBA" id="ARBA00023015"/>
    </source>
</evidence>
<keyword evidence="7" id="KW-0175">Coiled coil</keyword>
<dbReference type="AlphaFoldDB" id="A0AAE1MND0"/>
<dbReference type="Gene3D" id="1.20.5.170">
    <property type="match status" value="1"/>
</dbReference>
<feature type="region of interest" description="Disordered" evidence="8">
    <location>
        <begin position="148"/>
        <end position="183"/>
    </location>
</feature>
<keyword evidence="4" id="KW-0238">DNA-binding</keyword>
<evidence type="ECO:0000256" key="5">
    <source>
        <dbReference type="ARBA" id="ARBA00023163"/>
    </source>
</evidence>
<evidence type="ECO:0000313" key="10">
    <source>
        <dbReference type="EMBL" id="KAK4274327.1"/>
    </source>
</evidence>
<name>A0AAE1MND0_9FABA</name>
<keyword evidence="3" id="KW-0805">Transcription regulation</keyword>
<dbReference type="InterPro" id="IPR004827">
    <property type="entry name" value="bZIP"/>
</dbReference>
<dbReference type="PANTHER" id="PTHR46408">
    <property type="entry name" value="BASIC LEUCINE ZIPPER 63"/>
    <property type="match status" value="1"/>
</dbReference>
<dbReference type="Proteomes" id="UP001293593">
    <property type="component" value="Unassembled WGS sequence"/>
</dbReference>
<feature type="coiled-coil region" evidence="7">
    <location>
        <begin position="195"/>
        <end position="264"/>
    </location>
</feature>
<proteinExistence type="inferred from homology"/>
<protein>
    <recommendedName>
        <fullName evidence="9">BZIP domain-containing protein</fullName>
    </recommendedName>
</protein>
<accession>A0AAE1MND0</accession>
<evidence type="ECO:0000313" key="11">
    <source>
        <dbReference type="Proteomes" id="UP001293593"/>
    </source>
</evidence>
<evidence type="ECO:0000256" key="2">
    <source>
        <dbReference type="ARBA" id="ARBA00007163"/>
    </source>
</evidence>
<comment type="similarity">
    <text evidence="2">Belongs to the bZIP family.</text>
</comment>
<keyword evidence="5" id="KW-0804">Transcription</keyword>
<comment type="caution">
    <text evidence="10">The sequence shown here is derived from an EMBL/GenBank/DDBJ whole genome shotgun (WGS) entry which is preliminary data.</text>
</comment>
<dbReference type="GO" id="GO:0003677">
    <property type="term" value="F:DNA binding"/>
    <property type="evidence" value="ECO:0007669"/>
    <property type="project" value="UniProtKB-KW"/>
</dbReference>
<evidence type="ECO:0000259" key="9">
    <source>
        <dbReference type="PROSITE" id="PS50217"/>
    </source>
</evidence>
<evidence type="ECO:0000256" key="4">
    <source>
        <dbReference type="ARBA" id="ARBA00023125"/>
    </source>
</evidence>
<reference evidence="10" key="1">
    <citation type="submission" date="2023-10" db="EMBL/GenBank/DDBJ databases">
        <title>Chromosome-level genome of the transformable northern wattle, Acacia crassicarpa.</title>
        <authorList>
            <person name="Massaro I."/>
            <person name="Sinha N.R."/>
            <person name="Poethig S."/>
            <person name="Leichty A.R."/>
        </authorList>
    </citation>
    <scope>NUCLEOTIDE SEQUENCE</scope>
    <source>
        <strain evidence="10">Acra3RX</strain>
        <tissue evidence="10">Leaf</tissue>
    </source>
</reference>
<dbReference type="FunFam" id="1.20.5.170:FF:000020">
    <property type="entry name" value="BZIP transcription factor"/>
    <property type="match status" value="1"/>
</dbReference>
<dbReference type="InterPro" id="IPR046347">
    <property type="entry name" value="bZIP_sf"/>
</dbReference>
<dbReference type="SMART" id="SM00338">
    <property type="entry name" value="BRLZ"/>
    <property type="match status" value="1"/>
</dbReference>
<dbReference type="PROSITE" id="PS50217">
    <property type="entry name" value="BZIP"/>
    <property type="match status" value="1"/>
</dbReference>
<dbReference type="Pfam" id="PF00170">
    <property type="entry name" value="bZIP_1"/>
    <property type="match status" value="1"/>
</dbReference>
<evidence type="ECO:0000256" key="7">
    <source>
        <dbReference type="SAM" id="Coils"/>
    </source>
</evidence>
<evidence type="ECO:0000256" key="1">
    <source>
        <dbReference type="ARBA" id="ARBA00004123"/>
    </source>
</evidence>
<dbReference type="SUPFAM" id="SSF57959">
    <property type="entry name" value="Leucine zipper domain"/>
    <property type="match status" value="1"/>
</dbReference>
<dbReference type="EMBL" id="JAWXYG010000004">
    <property type="protein sequence ID" value="KAK4274327.1"/>
    <property type="molecule type" value="Genomic_DNA"/>
</dbReference>
<evidence type="ECO:0000256" key="6">
    <source>
        <dbReference type="ARBA" id="ARBA00023242"/>
    </source>
</evidence>
<dbReference type="GO" id="GO:0046983">
    <property type="term" value="F:protein dimerization activity"/>
    <property type="evidence" value="ECO:0007669"/>
    <property type="project" value="UniProtKB-ARBA"/>
</dbReference>
<keyword evidence="6" id="KW-0539">Nucleus</keyword>
<gene>
    <name evidence="10" type="ORF">QN277_017563</name>
</gene>
<sequence>MMEAKPAAVLPAYTAAQSQSQSRSPHASSVLTGVCNMKRTPSELALEEFLNKAVSSTNDEDVKPCELWGQRDKSFADADAFLAGNDFDHAFRNSDAVTTFSSCKGLADSLLWSPNETPKDSPLCATIESQSSICGTAVCSPVSANQATTLGDNQAKGTTSASSLEQSDEDDVAGPCDPSTNPIDMKRLRRKVSNRESARRSRRRKQAHLADLELQGEQLRLENAALYKQLTDASQQFREANTNNRVLKSEVEALRAKVKLAEDMLTRGSFSTLNNPLVQNQSQLNAAPQRRHGMAHVSPTIAVHGSDASYAVAVDDHNSSLGLGNLNISNNNFNSGVVINDAMSCINDIYR</sequence>
<dbReference type="PROSITE" id="PS00036">
    <property type="entry name" value="BZIP_BASIC"/>
    <property type="match status" value="1"/>
</dbReference>
<organism evidence="10 11">
    <name type="scientific">Acacia crassicarpa</name>
    <name type="common">northern wattle</name>
    <dbReference type="NCBI Taxonomy" id="499986"/>
    <lineage>
        <taxon>Eukaryota</taxon>
        <taxon>Viridiplantae</taxon>
        <taxon>Streptophyta</taxon>
        <taxon>Embryophyta</taxon>
        <taxon>Tracheophyta</taxon>
        <taxon>Spermatophyta</taxon>
        <taxon>Magnoliopsida</taxon>
        <taxon>eudicotyledons</taxon>
        <taxon>Gunneridae</taxon>
        <taxon>Pentapetalae</taxon>
        <taxon>rosids</taxon>
        <taxon>fabids</taxon>
        <taxon>Fabales</taxon>
        <taxon>Fabaceae</taxon>
        <taxon>Caesalpinioideae</taxon>
        <taxon>mimosoid clade</taxon>
        <taxon>Acacieae</taxon>
        <taxon>Acacia</taxon>
    </lineage>
</organism>
<dbReference type="PANTHER" id="PTHR46408:SF8">
    <property type="entry name" value="BASIC LEUCINE ZIPPER 9"/>
    <property type="match status" value="1"/>
</dbReference>
<keyword evidence="11" id="KW-1185">Reference proteome</keyword>
<comment type="subcellular location">
    <subcellularLocation>
        <location evidence="1">Nucleus</location>
    </subcellularLocation>
</comment>